<feature type="transmembrane region" description="Helical" evidence="7">
    <location>
        <begin position="399"/>
        <end position="416"/>
    </location>
</feature>
<dbReference type="Proteomes" id="UP000324176">
    <property type="component" value="Unassembled WGS sequence"/>
</dbReference>
<dbReference type="SUPFAM" id="SSF53448">
    <property type="entry name" value="Nucleotide-diphospho-sugar transferases"/>
    <property type="match status" value="1"/>
</dbReference>
<proteinExistence type="predicted"/>
<keyword evidence="4 7" id="KW-0812">Transmembrane</keyword>
<dbReference type="PATRIC" id="fig|44574.3.peg.359"/>
<sequence length="539" mass="62730">MDNIPYLLVVMQILMAFVCIVFFISGLDDLFIDLYFWVRRFYRKFFVMTKYQPLTEQQILDKPEQFIAIMLPAWDESAVIGQMLRNTIKSINYTNYHIFVGVYPNDPKTRAEVEKVMVESDHVHLCITGDDGPTNKADCLNWICNGIRKFEQKNNIEFACYIMQDCEDVIHPLCYKLFNYLFPKADMVQLPVLSLPRKWYEFTGAHYQDEFAQLHYKDLPVRESITKSIPAAGVGVAFSRKAISIVASNNNNQIFSTNSLTEDYDFGFKLREYKLKQMFVRLFVDRTITKKSLITGKKKQVKVKELVCIKEFFPNIFWASVRQKSRWVLGIGLQGWANLGWKGPLSIKYILYRDRKALITNLINLLGYIIVFVVVSIWIIISLDPNAYQYPPLVEEGTFLWYLIAINAFFLGLRIFHRGYCVKQLHGWTQAFLSFPRMVWGNVINFFATTRALSQYMTYLRTKKTIGWDKTDHVYPEDNALNVFKPKLGEFLIGAGIITKEQLDNALSTQIEQPRLLGDILSELGYVQKVQLELIIENM</sequence>
<feature type="transmembrane region" description="Helical" evidence="7">
    <location>
        <begin position="358"/>
        <end position="379"/>
    </location>
</feature>
<dbReference type="EMBL" id="VNHT01000014">
    <property type="protein sequence ID" value="TYP90175.1"/>
    <property type="molecule type" value="Genomic_DNA"/>
</dbReference>
<keyword evidence="2" id="KW-0328">Glycosyltransferase</keyword>
<dbReference type="InterPro" id="IPR050321">
    <property type="entry name" value="Glycosyltr_2/OpgH_subfam"/>
</dbReference>
<dbReference type="Pfam" id="PF13632">
    <property type="entry name" value="Glyco_trans_2_3"/>
    <property type="match status" value="1"/>
</dbReference>
<dbReference type="GO" id="GO:0016757">
    <property type="term" value="F:glycosyltransferase activity"/>
    <property type="evidence" value="ECO:0007669"/>
    <property type="project" value="UniProtKB-KW"/>
</dbReference>
<evidence type="ECO:0000256" key="1">
    <source>
        <dbReference type="ARBA" id="ARBA00004141"/>
    </source>
</evidence>
<evidence type="ECO:0000256" key="2">
    <source>
        <dbReference type="ARBA" id="ARBA00022676"/>
    </source>
</evidence>
<evidence type="ECO:0000313" key="9">
    <source>
        <dbReference type="EMBL" id="AKH36791.1"/>
    </source>
</evidence>
<dbReference type="EMBL" id="CP011451">
    <property type="protein sequence ID" value="AKH36791.1"/>
    <property type="molecule type" value="Genomic_DNA"/>
</dbReference>
<dbReference type="Gene3D" id="3.90.550.10">
    <property type="entry name" value="Spore Coat Polysaccharide Biosynthesis Protein SpsA, Chain A"/>
    <property type="match status" value="1"/>
</dbReference>
<dbReference type="AlphaFoldDB" id="A0A0F7KB52"/>
<evidence type="ECO:0000256" key="6">
    <source>
        <dbReference type="ARBA" id="ARBA00023136"/>
    </source>
</evidence>
<name>A0A0F7KB52_9PROT</name>
<dbReference type="PANTHER" id="PTHR43867:SF2">
    <property type="entry name" value="CELLULOSE SYNTHASE CATALYTIC SUBUNIT A [UDP-FORMING]"/>
    <property type="match status" value="1"/>
</dbReference>
<evidence type="ECO:0000313" key="12">
    <source>
        <dbReference type="Proteomes" id="UP000324176"/>
    </source>
</evidence>
<protein>
    <submittedName>
        <fullName evidence="9 10">Adsorption protein B</fullName>
    </submittedName>
</protein>
<reference evidence="11" key="1">
    <citation type="submission" date="2015-05" db="EMBL/GenBank/DDBJ databases">
        <title>Draft genome of Nitrosomonas communis strain Nm2.</title>
        <authorList>
            <person name="Kozlowski J.A."/>
            <person name="Kits K.D."/>
            <person name="Stein L.Y."/>
        </authorList>
    </citation>
    <scope>NUCLEOTIDE SEQUENCE [LARGE SCALE GENOMIC DNA]</scope>
    <source>
        <strain evidence="11">Nm2</strain>
    </source>
</reference>
<evidence type="ECO:0000256" key="5">
    <source>
        <dbReference type="ARBA" id="ARBA00022989"/>
    </source>
</evidence>
<evidence type="ECO:0000259" key="8">
    <source>
        <dbReference type="Pfam" id="PF13632"/>
    </source>
</evidence>
<gene>
    <name evidence="9" type="ORF">AAW31_01555</name>
    <name evidence="10" type="ORF">BCL69_10144</name>
</gene>
<dbReference type="KEGG" id="nco:AAW31_01555"/>
<keyword evidence="5 7" id="KW-1133">Transmembrane helix</keyword>
<keyword evidence="3" id="KW-0808">Transferase</keyword>
<dbReference type="NCBIfam" id="NF012033">
    <property type="entry name" value="PRK15489.1"/>
    <property type="match status" value="1"/>
</dbReference>
<reference evidence="9 11" key="2">
    <citation type="journal article" date="2016" name="Genome Announc.">
        <title>Genome Sequence of Nitrosomonas communis Strain Nm2, a Mesophilic Ammonia-Oxidizing Bacterium Isolated from Mediterranean Soil.</title>
        <authorList>
            <person name="Kozlowski J.A."/>
            <person name="Kits K.D."/>
            <person name="Stein L.Y."/>
        </authorList>
    </citation>
    <scope>NUCLEOTIDE SEQUENCE [LARGE SCALE GENOMIC DNA]</scope>
    <source>
        <strain evidence="9 11">Nm2</strain>
    </source>
</reference>
<evidence type="ECO:0000256" key="4">
    <source>
        <dbReference type="ARBA" id="ARBA00022692"/>
    </source>
</evidence>
<evidence type="ECO:0000256" key="7">
    <source>
        <dbReference type="SAM" id="Phobius"/>
    </source>
</evidence>
<feature type="transmembrane region" description="Helical" evidence="7">
    <location>
        <begin position="6"/>
        <end position="38"/>
    </location>
</feature>
<reference evidence="10 12" key="3">
    <citation type="submission" date="2019-07" db="EMBL/GenBank/DDBJ databases">
        <title>Active sludge and wastewater microbial communities from Klosterneuburg, Austria.</title>
        <authorList>
            <person name="Wagner M."/>
        </authorList>
    </citation>
    <scope>NUCLEOTIDE SEQUENCE [LARGE SCALE GENOMIC DNA]</scope>
    <source>
        <strain evidence="10 12">Nm2</strain>
    </source>
</reference>
<evidence type="ECO:0000313" key="10">
    <source>
        <dbReference type="EMBL" id="TYP90175.1"/>
    </source>
</evidence>
<keyword evidence="11" id="KW-1185">Reference proteome</keyword>
<dbReference type="NCBIfam" id="NF011305">
    <property type="entry name" value="PRK14716.1-3"/>
    <property type="match status" value="1"/>
</dbReference>
<dbReference type="RefSeq" id="WP_046848894.1">
    <property type="nucleotide sequence ID" value="NZ_CP011451.1"/>
</dbReference>
<accession>A0A0F7KB52</accession>
<evidence type="ECO:0000313" key="11">
    <source>
        <dbReference type="Proteomes" id="UP000034156"/>
    </source>
</evidence>
<dbReference type="GO" id="GO:0016020">
    <property type="term" value="C:membrane"/>
    <property type="evidence" value="ECO:0007669"/>
    <property type="project" value="UniProtKB-SubCell"/>
</dbReference>
<dbReference type="SUPFAM" id="SSF160246">
    <property type="entry name" value="EspE N-terminal domain-like"/>
    <property type="match status" value="1"/>
</dbReference>
<dbReference type="OrthoDB" id="5294733at2"/>
<dbReference type="InterPro" id="IPR001173">
    <property type="entry name" value="Glyco_trans_2-like"/>
</dbReference>
<organism evidence="9 11">
    <name type="scientific">Nitrosomonas communis</name>
    <dbReference type="NCBI Taxonomy" id="44574"/>
    <lineage>
        <taxon>Bacteria</taxon>
        <taxon>Pseudomonadati</taxon>
        <taxon>Pseudomonadota</taxon>
        <taxon>Betaproteobacteria</taxon>
        <taxon>Nitrosomonadales</taxon>
        <taxon>Nitrosomonadaceae</taxon>
        <taxon>Nitrosomonas</taxon>
    </lineage>
</organism>
<comment type="subcellular location">
    <subcellularLocation>
        <location evidence="1">Membrane</location>
        <topology evidence="1">Multi-pass membrane protein</topology>
    </subcellularLocation>
</comment>
<dbReference type="Proteomes" id="UP000034156">
    <property type="component" value="Chromosome"/>
</dbReference>
<dbReference type="InterPro" id="IPR029044">
    <property type="entry name" value="Nucleotide-diphossugar_trans"/>
</dbReference>
<dbReference type="PANTHER" id="PTHR43867">
    <property type="entry name" value="CELLULOSE SYNTHASE CATALYTIC SUBUNIT A [UDP-FORMING]"/>
    <property type="match status" value="1"/>
</dbReference>
<dbReference type="InterPro" id="IPR037257">
    <property type="entry name" value="T2SS_E_N_sf"/>
</dbReference>
<keyword evidence="6 7" id="KW-0472">Membrane</keyword>
<feature type="domain" description="Glycosyltransferase 2-like" evidence="8">
    <location>
        <begin position="165"/>
        <end position="379"/>
    </location>
</feature>
<evidence type="ECO:0000256" key="3">
    <source>
        <dbReference type="ARBA" id="ARBA00022679"/>
    </source>
</evidence>